<keyword evidence="7" id="KW-0378">Hydrolase</keyword>
<dbReference type="GO" id="GO:0016787">
    <property type="term" value="F:hydrolase activity"/>
    <property type="evidence" value="ECO:0007669"/>
    <property type="project" value="UniProtKB-KW"/>
</dbReference>
<dbReference type="KEGG" id="clec:106672801"/>
<dbReference type="InterPro" id="IPR031327">
    <property type="entry name" value="MCM"/>
</dbReference>
<dbReference type="PANTHER" id="PTHR11630">
    <property type="entry name" value="DNA REPLICATION LICENSING FACTOR MCM FAMILY MEMBER"/>
    <property type="match status" value="1"/>
</dbReference>
<dbReference type="GO" id="GO:0006260">
    <property type="term" value="P:DNA replication"/>
    <property type="evidence" value="ECO:0007669"/>
    <property type="project" value="InterPro"/>
</dbReference>
<evidence type="ECO:0000256" key="14">
    <source>
        <dbReference type="ARBA" id="ARBA00042306"/>
    </source>
</evidence>
<evidence type="ECO:0000256" key="17">
    <source>
        <dbReference type="SAM" id="MobiDB-lite"/>
    </source>
</evidence>
<dbReference type="FunFam" id="2.20.28.10:FF:000007">
    <property type="entry name" value="DNA helicase MCM8 isoform X1"/>
    <property type="match status" value="1"/>
</dbReference>
<evidence type="ECO:0000256" key="3">
    <source>
        <dbReference type="ARBA" id="ARBA00012551"/>
    </source>
</evidence>
<dbReference type="Proteomes" id="UP000494040">
    <property type="component" value="Unassembled WGS sequence"/>
</dbReference>
<dbReference type="GO" id="GO:0000724">
    <property type="term" value="P:double-strand break repair via homologous recombination"/>
    <property type="evidence" value="ECO:0007669"/>
    <property type="project" value="UniProtKB-ARBA"/>
</dbReference>
<keyword evidence="5 16" id="KW-0547">Nucleotide-binding</keyword>
<dbReference type="InterPro" id="IPR033762">
    <property type="entry name" value="MCM_OB"/>
</dbReference>
<dbReference type="CDD" id="cd22247">
    <property type="entry name" value="MCM8_WHD"/>
    <property type="match status" value="1"/>
</dbReference>
<dbReference type="PROSITE" id="PS00847">
    <property type="entry name" value="MCM_1"/>
    <property type="match status" value="1"/>
</dbReference>
<evidence type="ECO:0000313" key="19">
    <source>
        <dbReference type="EnsemblMetazoa" id="XP_014259995.1"/>
    </source>
</evidence>
<feature type="domain" description="MCM C-terminal AAA(+) ATPase" evidence="18">
    <location>
        <begin position="367"/>
        <end position="570"/>
    </location>
</feature>
<reference evidence="19" key="1">
    <citation type="submission" date="2022-01" db="UniProtKB">
        <authorList>
            <consortium name="EnsemblMetazoa"/>
        </authorList>
    </citation>
    <scope>IDENTIFICATION</scope>
</reference>
<dbReference type="Pfam" id="PF26065">
    <property type="entry name" value="MCM8_N"/>
    <property type="match status" value="1"/>
</dbReference>
<dbReference type="GO" id="GO:0005524">
    <property type="term" value="F:ATP binding"/>
    <property type="evidence" value="ECO:0007669"/>
    <property type="project" value="UniProtKB-KW"/>
</dbReference>
<evidence type="ECO:0000256" key="5">
    <source>
        <dbReference type="ARBA" id="ARBA00022741"/>
    </source>
</evidence>
<dbReference type="InterPro" id="IPR001208">
    <property type="entry name" value="MCM_dom"/>
</dbReference>
<dbReference type="SUPFAM" id="SSF52540">
    <property type="entry name" value="P-loop containing nucleoside triphosphate hydrolases"/>
    <property type="match status" value="1"/>
</dbReference>
<dbReference type="SMART" id="SM00382">
    <property type="entry name" value="AAA"/>
    <property type="match status" value="1"/>
</dbReference>
<dbReference type="PRINTS" id="PR01657">
    <property type="entry name" value="MCMFAMILY"/>
</dbReference>
<dbReference type="SUPFAM" id="SSF50249">
    <property type="entry name" value="Nucleic acid-binding proteins"/>
    <property type="match status" value="1"/>
</dbReference>
<dbReference type="Pfam" id="PF17207">
    <property type="entry name" value="MCM_OB"/>
    <property type="match status" value="1"/>
</dbReference>
<dbReference type="OMA" id="THTVDWQ"/>
<dbReference type="InterPro" id="IPR018525">
    <property type="entry name" value="MCM_CS"/>
</dbReference>
<dbReference type="RefSeq" id="XP_014259995.1">
    <property type="nucleotide sequence ID" value="XM_014404509.2"/>
</dbReference>
<keyword evidence="4" id="KW-0235">DNA replication</keyword>
<dbReference type="GO" id="GO:0017116">
    <property type="term" value="F:single-stranded DNA helicase activity"/>
    <property type="evidence" value="ECO:0007669"/>
    <property type="project" value="TreeGrafter"/>
</dbReference>
<comment type="subcellular location">
    <subcellularLocation>
        <location evidence="1">Nucleus</location>
    </subcellularLocation>
</comment>
<evidence type="ECO:0000256" key="11">
    <source>
        <dbReference type="ARBA" id="ARBA00023204"/>
    </source>
</evidence>
<dbReference type="InterPro" id="IPR058767">
    <property type="entry name" value="MCM8_N"/>
</dbReference>
<keyword evidence="10 16" id="KW-0238">DNA-binding</keyword>
<dbReference type="EC" id="3.6.4.12" evidence="3"/>
<dbReference type="InterPro" id="IPR056875">
    <property type="entry name" value="MCM8/REC_WHD"/>
</dbReference>
<keyword evidence="20" id="KW-1185">Reference proteome</keyword>
<evidence type="ECO:0000256" key="9">
    <source>
        <dbReference type="ARBA" id="ARBA00022840"/>
    </source>
</evidence>
<dbReference type="GO" id="GO:0003697">
    <property type="term" value="F:single-stranded DNA binding"/>
    <property type="evidence" value="ECO:0007669"/>
    <property type="project" value="TreeGrafter"/>
</dbReference>
<evidence type="ECO:0000256" key="6">
    <source>
        <dbReference type="ARBA" id="ARBA00022763"/>
    </source>
</evidence>
<evidence type="ECO:0000313" key="20">
    <source>
        <dbReference type="Proteomes" id="UP000494040"/>
    </source>
</evidence>
<evidence type="ECO:0000256" key="10">
    <source>
        <dbReference type="ARBA" id="ARBA00023125"/>
    </source>
</evidence>
<accession>A0A8I6TKF0</accession>
<protein>
    <recommendedName>
        <fullName evidence="13">DNA helicase MCM8</fullName>
        <ecNumber evidence="3">3.6.4.12</ecNumber>
    </recommendedName>
    <alternativeName>
        <fullName evidence="14">Minichromosome maintenance 8</fullName>
    </alternativeName>
</protein>
<sequence>MSAQPKSSGDRGGRGRGAGQPRGRYRGRPFWLNKPLADPVVEESEVNYCNMMTETTCPLKGWNLYFPDENYESSSVTTQNVLQAIRYFERHSDSISLKEIEAKNYYNLDLTVVQEDTVFMNSWPNFIEDLREKPDHSLNCLGLAFHHVVNNMDSNEEDFEFPQLYIRIKNFKPVVSLRDIKACLYGKLISVKGTVIRVGPSRLLCTRMGFACTQCRTPQVLTLKDGVYITPKSCPLRECRSKTFSPLHSSHLTKTKNFQIVKIQDMIGDCDAHSAGGRVPRNIEVEFVDDLVDKCCPGDSVIITGIVKVNTSDEGKRKNSPNLFTLFLEGVSVTNSKGSGGRYAQANLEFTLKDYYAIQELHDEKSLWRLLVNSICPNVYGHELVKAGLLLSLVGGATQGTGQITKRPLIHVLIVGDPGLGKSHMLTACSTVAPRGVYVCGNTTSASGLTVTLTKEAGGDFALEAGALVLANHGVCCIDEFDKMSSQHQALLEAMEQERLSVAKGGVVCSLPAHTTIIAAANPAGGHYNKSKSLVENLRMSSPLLSRFDLIFVLLDKPNEHLDSLLSEHVMELHAGLKKKKVPMYMSSLSLSSCLDETIVDNNMTLLQRLKIPPNEHIELIPHQLLRKYIAYVKKYVPSPRLSPEAANVLQKFYLELREKSKQKDSTPITTRQLESMIRLTEARVKVELREEATERDARDVIELMNSTLMDIYSDSDVVDSRKKVGSQTSRAKKFIAGLQQKSSLENKTLFTLNELRELSKVLNIQVPDFFSFIETLNNQGFLLKKPNKCYQLMTV</sequence>
<evidence type="ECO:0000259" key="18">
    <source>
        <dbReference type="PROSITE" id="PS50051"/>
    </source>
</evidence>
<dbReference type="CDD" id="cd17759">
    <property type="entry name" value="MCM8"/>
    <property type="match status" value="1"/>
</dbReference>
<dbReference type="Gene3D" id="2.20.28.10">
    <property type="match status" value="1"/>
</dbReference>
<dbReference type="EnsemblMetazoa" id="XM_014404509.2">
    <property type="protein sequence ID" value="XP_014259995.1"/>
    <property type="gene ID" value="LOC106672801"/>
</dbReference>
<keyword evidence="8" id="KW-0347">Helicase</keyword>
<evidence type="ECO:0000256" key="12">
    <source>
        <dbReference type="ARBA" id="ARBA00023242"/>
    </source>
</evidence>
<dbReference type="SMART" id="SM00350">
    <property type="entry name" value="MCM"/>
    <property type="match status" value="1"/>
</dbReference>
<organism evidence="19 20">
    <name type="scientific">Cimex lectularius</name>
    <name type="common">Bed bug</name>
    <name type="synonym">Acanthia lectularia</name>
    <dbReference type="NCBI Taxonomy" id="79782"/>
    <lineage>
        <taxon>Eukaryota</taxon>
        <taxon>Metazoa</taxon>
        <taxon>Ecdysozoa</taxon>
        <taxon>Arthropoda</taxon>
        <taxon>Hexapoda</taxon>
        <taxon>Insecta</taxon>
        <taxon>Pterygota</taxon>
        <taxon>Neoptera</taxon>
        <taxon>Paraneoptera</taxon>
        <taxon>Hemiptera</taxon>
        <taxon>Heteroptera</taxon>
        <taxon>Panheteroptera</taxon>
        <taxon>Cimicomorpha</taxon>
        <taxon>Cimicidae</taxon>
        <taxon>Cimex</taxon>
    </lineage>
</organism>
<dbReference type="Gene3D" id="2.40.50.140">
    <property type="entry name" value="Nucleic acid-binding proteins"/>
    <property type="match status" value="1"/>
</dbReference>
<dbReference type="InterPro" id="IPR003593">
    <property type="entry name" value="AAA+_ATPase"/>
</dbReference>
<evidence type="ECO:0000256" key="8">
    <source>
        <dbReference type="ARBA" id="ARBA00022806"/>
    </source>
</evidence>
<evidence type="ECO:0000256" key="2">
    <source>
        <dbReference type="ARBA" id="ARBA00008010"/>
    </source>
</evidence>
<dbReference type="GeneID" id="106672801"/>
<evidence type="ECO:0000256" key="13">
    <source>
        <dbReference type="ARBA" id="ARBA00041084"/>
    </source>
</evidence>
<comment type="similarity">
    <text evidence="2 16">Belongs to the MCM family.</text>
</comment>
<comment type="catalytic activity">
    <reaction evidence="15">
        <text>ATP + H2O = ADP + phosphate + H(+)</text>
        <dbReference type="Rhea" id="RHEA:13065"/>
        <dbReference type="ChEBI" id="CHEBI:15377"/>
        <dbReference type="ChEBI" id="CHEBI:15378"/>
        <dbReference type="ChEBI" id="CHEBI:30616"/>
        <dbReference type="ChEBI" id="CHEBI:43474"/>
        <dbReference type="ChEBI" id="CHEBI:456216"/>
        <dbReference type="EC" id="3.6.4.12"/>
    </reaction>
</comment>
<dbReference type="InterPro" id="IPR027417">
    <property type="entry name" value="P-loop_NTPase"/>
</dbReference>
<keyword evidence="6" id="KW-0227">DNA damage</keyword>
<dbReference type="Pfam" id="PF17855">
    <property type="entry name" value="MCM_lid"/>
    <property type="match status" value="1"/>
</dbReference>
<evidence type="ECO:0000256" key="4">
    <source>
        <dbReference type="ARBA" id="ARBA00022705"/>
    </source>
</evidence>
<dbReference type="OrthoDB" id="422555at2759"/>
<dbReference type="InterPro" id="IPR041562">
    <property type="entry name" value="MCM_lid"/>
</dbReference>
<dbReference type="GO" id="GO:0005634">
    <property type="term" value="C:nucleus"/>
    <property type="evidence" value="ECO:0007669"/>
    <property type="project" value="UniProtKB-SubCell"/>
</dbReference>
<evidence type="ECO:0000256" key="7">
    <source>
        <dbReference type="ARBA" id="ARBA00022801"/>
    </source>
</evidence>
<evidence type="ECO:0000256" key="15">
    <source>
        <dbReference type="ARBA" id="ARBA00047995"/>
    </source>
</evidence>
<dbReference type="InterPro" id="IPR012340">
    <property type="entry name" value="NA-bd_OB-fold"/>
</dbReference>
<feature type="region of interest" description="Disordered" evidence="17">
    <location>
        <begin position="1"/>
        <end position="27"/>
    </location>
</feature>
<evidence type="ECO:0000256" key="16">
    <source>
        <dbReference type="RuleBase" id="RU004070"/>
    </source>
</evidence>
<name>A0A8I6TKF0_CIMLE</name>
<dbReference type="PANTHER" id="PTHR11630:SF47">
    <property type="entry name" value="DNA HELICASE MCM8"/>
    <property type="match status" value="1"/>
</dbReference>
<proteinExistence type="inferred from homology"/>
<evidence type="ECO:0000256" key="1">
    <source>
        <dbReference type="ARBA" id="ARBA00004123"/>
    </source>
</evidence>
<dbReference type="GO" id="GO:0097362">
    <property type="term" value="C:MCM8-MCM9 complex"/>
    <property type="evidence" value="ECO:0007669"/>
    <property type="project" value="UniProtKB-ARBA"/>
</dbReference>
<dbReference type="Pfam" id="PF25051">
    <property type="entry name" value="WHD_MCM8"/>
    <property type="match status" value="1"/>
</dbReference>
<dbReference type="Gene3D" id="3.40.50.300">
    <property type="entry name" value="P-loop containing nucleotide triphosphate hydrolases"/>
    <property type="match status" value="1"/>
</dbReference>
<keyword evidence="11" id="KW-0234">DNA repair</keyword>
<keyword evidence="9 16" id="KW-0067">ATP-binding</keyword>
<dbReference type="PROSITE" id="PS50051">
    <property type="entry name" value="MCM_2"/>
    <property type="match status" value="1"/>
</dbReference>
<dbReference type="AlphaFoldDB" id="A0A8I6TKF0"/>
<keyword evidence="12" id="KW-0539">Nucleus</keyword>
<dbReference type="Pfam" id="PF00493">
    <property type="entry name" value="MCM"/>
    <property type="match status" value="1"/>
</dbReference>